<feature type="region of interest" description="Disordered" evidence="6">
    <location>
        <begin position="433"/>
        <end position="471"/>
    </location>
</feature>
<feature type="compositionally biased region" description="Basic and acidic residues" evidence="6">
    <location>
        <begin position="434"/>
        <end position="450"/>
    </location>
</feature>
<reference evidence="9" key="1">
    <citation type="submission" date="2013-01" db="EMBL/GenBank/DDBJ databases">
        <title>Draft Genome Sequence of a Mulberry Tree, Morus notabilis C.K. Schneid.</title>
        <authorList>
            <person name="He N."/>
            <person name="Zhao S."/>
        </authorList>
    </citation>
    <scope>NUCLEOTIDE SEQUENCE</scope>
</reference>
<dbReference type="InterPro" id="IPR054502">
    <property type="entry name" value="bHLH-TF_ACT-like_plant"/>
</dbReference>
<feature type="region of interest" description="Disordered" evidence="6">
    <location>
        <begin position="567"/>
        <end position="595"/>
    </location>
</feature>
<evidence type="ECO:0000256" key="4">
    <source>
        <dbReference type="ARBA" id="ARBA00023242"/>
    </source>
</evidence>
<feature type="compositionally biased region" description="Basic and acidic residues" evidence="6">
    <location>
        <begin position="305"/>
        <end position="317"/>
    </location>
</feature>
<dbReference type="PROSITE" id="PS50888">
    <property type="entry name" value="BHLH"/>
    <property type="match status" value="1"/>
</dbReference>
<dbReference type="GO" id="GO:0005634">
    <property type="term" value="C:nucleus"/>
    <property type="evidence" value="ECO:0007669"/>
    <property type="project" value="UniProtKB-SubCell"/>
</dbReference>
<dbReference type="GO" id="GO:0046983">
    <property type="term" value="F:protein dimerization activity"/>
    <property type="evidence" value="ECO:0007669"/>
    <property type="project" value="InterPro"/>
</dbReference>
<keyword evidence="4" id="KW-0539">Nucleus</keyword>
<evidence type="ECO:0000256" key="5">
    <source>
        <dbReference type="SAM" id="Coils"/>
    </source>
</evidence>
<dbReference type="AlphaFoldDB" id="W9S830"/>
<dbReference type="InterPro" id="IPR036638">
    <property type="entry name" value="HLH_DNA-bd_sf"/>
</dbReference>
<evidence type="ECO:0000256" key="3">
    <source>
        <dbReference type="ARBA" id="ARBA00023163"/>
    </source>
</evidence>
<organism evidence="8 9">
    <name type="scientific">Morus notabilis</name>
    <dbReference type="NCBI Taxonomy" id="981085"/>
    <lineage>
        <taxon>Eukaryota</taxon>
        <taxon>Viridiplantae</taxon>
        <taxon>Streptophyta</taxon>
        <taxon>Embryophyta</taxon>
        <taxon>Tracheophyta</taxon>
        <taxon>Spermatophyta</taxon>
        <taxon>Magnoliopsida</taxon>
        <taxon>eudicotyledons</taxon>
        <taxon>Gunneridae</taxon>
        <taxon>Pentapetalae</taxon>
        <taxon>rosids</taxon>
        <taxon>fabids</taxon>
        <taxon>Rosales</taxon>
        <taxon>Moraceae</taxon>
        <taxon>Moreae</taxon>
        <taxon>Morus</taxon>
    </lineage>
</organism>
<feature type="region of interest" description="Disordered" evidence="6">
    <location>
        <begin position="305"/>
        <end position="352"/>
    </location>
</feature>
<feature type="coiled-coil region" evidence="5">
    <location>
        <begin position="387"/>
        <end position="414"/>
    </location>
</feature>
<keyword evidence="2" id="KW-0805">Transcription regulation</keyword>
<keyword evidence="9" id="KW-1185">Reference proteome</keyword>
<feature type="compositionally biased region" description="Polar residues" evidence="6">
    <location>
        <begin position="458"/>
        <end position="471"/>
    </location>
</feature>
<evidence type="ECO:0000313" key="9">
    <source>
        <dbReference type="Proteomes" id="UP000030645"/>
    </source>
</evidence>
<dbReference type="GO" id="GO:0043565">
    <property type="term" value="F:sequence-specific DNA binding"/>
    <property type="evidence" value="ECO:0007669"/>
    <property type="project" value="TreeGrafter"/>
</dbReference>
<dbReference type="InterPro" id="IPR025610">
    <property type="entry name" value="MYC/MYB_N"/>
</dbReference>
<dbReference type="GO" id="GO:0003700">
    <property type="term" value="F:DNA-binding transcription factor activity"/>
    <property type="evidence" value="ECO:0007669"/>
    <property type="project" value="TreeGrafter"/>
</dbReference>
<dbReference type="PANTHER" id="PTHR31945:SF11">
    <property type="entry name" value="TRANSCRIPTION FACTOR ABORTED MICROSPORES"/>
    <property type="match status" value="1"/>
</dbReference>
<dbReference type="EMBL" id="KE345798">
    <property type="protein sequence ID" value="EXC16559.1"/>
    <property type="molecule type" value="Genomic_DNA"/>
</dbReference>
<dbReference type="Gene3D" id="4.10.280.10">
    <property type="entry name" value="Helix-loop-helix DNA-binding domain"/>
    <property type="match status" value="1"/>
</dbReference>
<feature type="domain" description="BHLH" evidence="7">
    <location>
        <begin position="348"/>
        <end position="397"/>
    </location>
</feature>
<dbReference type="InterPro" id="IPR011598">
    <property type="entry name" value="bHLH_dom"/>
</dbReference>
<dbReference type="CDD" id="cd11443">
    <property type="entry name" value="bHLH_AtAMS_like"/>
    <property type="match status" value="1"/>
</dbReference>
<feature type="compositionally biased region" description="Polar residues" evidence="6">
    <location>
        <begin position="321"/>
        <end position="330"/>
    </location>
</feature>
<protein>
    <recommendedName>
        <fullName evidence="7">BHLH domain-containing protein</fullName>
    </recommendedName>
</protein>
<evidence type="ECO:0000256" key="1">
    <source>
        <dbReference type="ARBA" id="ARBA00004123"/>
    </source>
</evidence>
<dbReference type="SMART" id="SM00353">
    <property type="entry name" value="HLH"/>
    <property type="match status" value="1"/>
</dbReference>
<feature type="compositionally biased region" description="Polar residues" evidence="6">
    <location>
        <begin position="567"/>
        <end position="582"/>
    </location>
</feature>
<dbReference type="Pfam" id="PF22754">
    <property type="entry name" value="bHLH-TF_ACT-like_plant"/>
    <property type="match status" value="1"/>
</dbReference>
<dbReference type="Proteomes" id="UP000030645">
    <property type="component" value="Unassembled WGS sequence"/>
</dbReference>
<proteinExistence type="predicted"/>
<feature type="compositionally biased region" description="Basic residues" evidence="6">
    <location>
        <begin position="586"/>
        <end position="595"/>
    </location>
</feature>
<dbReference type="SUPFAM" id="SSF47459">
    <property type="entry name" value="HLH, helix-loop-helix DNA-binding domain"/>
    <property type="match status" value="1"/>
</dbReference>
<evidence type="ECO:0000313" key="8">
    <source>
        <dbReference type="EMBL" id="EXC16559.1"/>
    </source>
</evidence>
<dbReference type="STRING" id="981085.W9S830"/>
<gene>
    <name evidence="8" type="ORF">L484_008364</name>
</gene>
<comment type="subcellular location">
    <subcellularLocation>
        <location evidence="1">Nucleus</location>
    </subcellularLocation>
</comment>
<dbReference type="eggNOG" id="ENOG502QQUB">
    <property type="taxonomic scope" value="Eukaryota"/>
</dbReference>
<dbReference type="InterPro" id="IPR051358">
    <property type="entry name" value="TF_AMS/ICE1/BHLH6-like"/>
</dbReference>
<evidence type="ECO:0000259" key="7">
    <source>
        <dbReference type="PROSITE" id="PS50888"/>
    </source>
</evidence>
<name>W9S830_9ROSA</name>
<keyword evidence="3" id="KW-0804">Transcription</keyword>
<dbReference type="PANTHER" id="PTHR31945">
    <property type="entry name" value="TRANSCRIPTION FACTOR SCREAM2-RELATED"/>
    <property type="match status" value="1"/>
</dbReference>
<dbReference type="Pfam" id="PF00010">
    <property type="entry name" value="HLH"/>
    <property type="match status" value="1"/>
</dbReference>
<accession>W9S830</accession>
<evidence type="ECO:0000256" key="6">
    <source>
        <dbReference type="SAM" id="MobiDB-lite"/>
    </source>
</evidence>
<evidence type="ECO:0000256" key="2">
    <source>
        <dbReference type="ARBA" id="ARBA00023015"/>
    </source>
</evidence>
<keyword evidence="5" id="KW-0175">Coiled coil</keyword>
<dbReference type="Pfam" id="PF14215">
    <property type="entry name" value="bHLH-MYC_N"/>
    <property type="match status" value="1"/>
</dbReference>
<sequence length="595" mass="66889">MGMKFFEPEKERFVGEGKICCDFLSSPSSQEPEESPEPPHRRFIEWMNCCCSGSENAQNGGDEELLFPVSSPVLPCRDAMFQHPKANSCDLLFQLPTSMPLDSGIYAQTLISNQPNWLNSSSATCSHVLEESVGTRVLIPLPGGLIELFVTKQISEDQNVIDFITTQCNISLEQEALINISNMEASFGVNMNSMSEIPSKSYLGNEVDKMDPNNHLQPHISPTAAFENLSYDISADRMRVCSSPMNLQQFSYGSENRPRNDAFFDCQHDPLLSDKQMDSSTDAMQASMMSDTTNMHMHFMETAENKDQHGNEKDLSKPEGGQSNSLSECSDQLDDEDDGKHRRKSGKGAQCKNLIAERKRRKKLNERLYTLRSLVPNISKLDKASILGDAMEYVRDLQRQAKELQDELEEHSDNDGLKDKVINGKRKNVPSDILSRDDVNFGPKSEHDKAPNGFHLETLSNGNVSKPNQDLDTTNDKAPQMEPQVEVAQIDGNEFFVKVFCEHKPGRFVRLMEALNSLALEVTNANVTTFRNLVSNVLKVEKDSKTVIQADHLRDYLLELTRNPSRGLSEMSKASENGSSIDYQHHPHHHHQPTY</sequence>